<dbReference type="InterPro" id="IPR001853">
    <property type="entry name" value="DSBA-like_thioredoxin_dom"/>
</dbReference>
<dbReference type="PANTHER" id="PTHR13887:SF14">
    <property type="entry name" value="DISULFIDE BOND FORMATION PROTEIN D"/>
    <property type="match status" value="1"/>
</dbReference>
<gene>
    <name evidence="6" type="ORF">ABUH87_10955</name>
</gene>
<sequence>MSVLLSRRQTLQLGVVIVGGWAVSQVLPRASLYERDLSQSGAVERILQGAGSPTDGPRNASVRLAVFADYFCPACRRAFPAMEKAVRSDGDVRVIYKDWPILGPQSVRAARLALASAEQGIYSAVHRRLMTGNWINERSLITDAGGDWKRVMAYMTANEQSIAARLHANGRDALEIGLTGTPGYLAGPKLVAGAISESDFQRLFAHARSAT</sequence>
<evidence type="ECO:0000256" key="2">
    <source>
        <dbReference type="ARBA" id="ARBA00023002"/>
    </source>
</evidence>
<keyword evidence="7" id="KW-1185">Reference proteome</keyword>
<protein>
    <submittedName>
        <fullName evidence="6">Thioredoxin domain-containing protein</fullName>
    </submittedName>
</protein>
<dbReference type="PANTHER" id="PTHR13887">
    <property type="entry name" value="GLUTATHIONE S-TRANSFERASE KAPPA"/>
    <property type="match status" value="1"/>
</dbReference>
<evidence type="ECO:0000256" key="3">
    <source>
        <dbReference type="ARBA" id="ARBA00023157"/>
    </source>
</evidence>
<evidence type="ECO:0000256" key="4">
    <source>
        <dbReference type="ARBA" id="ARBA00023284"/>
    </source>
</evidence>
<keyword evidence="1" id="KW-0732">Signal</keyword>
<evidence type="ECO:0000313" key="6">
    <source>
        <dbReference type="EMBL" id="MEW9855674.1"/>
    </source>
</evidence>
<dbReference type="Gene3D" id="3.40.30.10">
    <property type="entry name" value="Glutaredoxin"/>
    <property type="match status" value="1"/>
</dbReference>
<accession>A0ABV3RDA5</accession>
<dbReference type="EMBL" id="JBFNXR010000039">
    <property type="protein sequence ID" value="MEW9855674.1"/>
    <property type="molecule type" value="Genomic_DNA"/>
</dbReference>
<dbReference type="SUPFAM" id="SSF52833">
    <property type="entry name" value="Thioredoxin-like"/>
    <property type="match status" value="1"/>
</dbReference>
<keyword evidence="4" id="KW-0676">Redox-active center</keyword>
<dbReference type="RefSeq" id="WP_367773487.1">
    <property type="nucleotide sequence ID" value="NZ_JBFNXR010000039.1"/>
</dbReference>
<name>A0ABV3RDA5_9SPHN</name>
<dbReference type="Pfam" id="PF01323">
    <property type="entry name" value="DSBA"/>
    <property type="match status" value="1"/>
</dbReference>
<organism evidence="6 7">
    <name type="scientific">Novosphingobium rhizovicinum</name>
    <dbReference type="NCBI Taxonomy" id="3228928"/>
    <lineage>
        <taxon>Bacteria</taxon>
        <taxon>Pseudomonadati</taxon>
        <taxon>Pseudomonadota</taxon>
        <taxon>Alphaproteobacteria</taxon>
        <taxon>Sphingomonadales</taxon>
        <taxon>Sphingomonadaceae</taxon>
        <taxon>Novosphingobium</taxon>
    </lineage>
</organism>
<dbReference type="InterPro" id="IPR036249">
    <property type="entry name" value="Thioredoxin-like_sf"/>
</dbReference>
<reference evidence="6 7" key="1">
    <citation type="submission" date="2024-06" db="EMBL/GenBank/DDBJ databases">
        <title>Novosphingobium rhizovicinus M1R2S20.</title>
        <authorList>
            <person name="Sun J.-Q."/>
        </authorList>
    </citation>
    <scope>NUCLEOTIDE SEQUENCE [LARGE SCALE GENOMIC DNA]</scope>
    <source>
        <strain evidence="6 7">M1R2S20</strain>
    </source>
</reference>
<evidence type="ECO:0000259" key="5">
    <source>
        <dbReference type="Pfam" id="PF01323"/>
    </source>
</evidence>
<evidence type="ECO:0000256" key="1">
    <source>
        <dbReference type="ARBA" id="ARBA00022729"/>
    </source>
</evidence>
<feature type="domain" description="DSBA-like thioredoxin" evidence="5">
    <location>
        <begin position="64"/>
        <end position="202"/>
    </location>
</feature>
<proteinExistence type="predicted"/>
<comment type="caution">
    <text evidence="6">The sequence shown here is derived from an EMBL/GenBank/DDBJ whole genome shotgun (WGS) entry which is preliminary data.</text>
</comment>
<dbReference type="Proteomes" id="UP001556118">
    <property type="component" value="Unassembled WGS sequence"/>
</dbReference>
<evidence type="ECO:0000313" key="7">
    <source>
        <dbReference type="Proteomes" id="UP001556118"/>
    </source>
</evidence>
<keyword evidence="3" id="KW-1015">Disulfide bond</keyword>
<keyword evidence="2" id="KW-0560">Oxidoreductase</keyword>